<evidence type="ECO:0000256" key="9">
    <source>
        <dbReference type="ARBA" id="ARBA00031642"/>
    </source>
</evidence>
<feature type="signal peptide" evidence="14">
    <location>
        <begin position="1"/>
        <end position="21"/>
    </location>
</feature>
<evidence type="ECO:0000256" key="7">
    <source>
        <dbReference type="ARBA" id="ARBA00022801"/>
    </source>
</evidence>
<dbReference type="RefSeq" id="WP_087401529.1">
    <property type="nucleotide sequence ID" value="NZ_NFHB01000003.1"/>
</dbReference>
<evidence type="ECO:0000256" key="8">
    <source>
        <dbReference type="ARBA" id="ARBA00023136"/>
    </source>
</evidence>
<keyword evidence="6 14" id="KW-0732">Signal</keyword>
<keyword evidence="8" id="KW-0472">Membrane</keyword>
<dbReference type="AlphaFoldDB" id="A0A1Y3QZN5"/>
<accession>A0A1Y3QZN5</accession>
<evidence type="ECO:0000256" key="3">
    <source>
        <dbReference type="ARBA" id="ARBA00012976"/>
    </source>
</evidence>
<evidence type="ECO:0000256" key="5">
    <source>
        <dbReference type="ARBA" id="ARBA00018097"/>
    </source>
</evidence>
<dbReference type="PANTHER" id="PTHR20963:SF8">
    <property type="entry name" value="MULTIPLE INOSITOL POLYPHOSPHATE PHOSPHATASE 1"/>
    <property type="match status" value="1"/>
</dbReference>
<dbReference type="eggNOG" id="COG3537">
    <property type="taxonomic scope" value="Bacteria"/>
</dbReference>
<comment type="similarity">
    <text evidence="2">Belongs to the histidine acid phosphatase family. MINPP1 subfamily.</text>
</comment>
<keyword evidence="7" id="KW-0378">Hydrolase</keyword>
<dbReference type="GO" id="GO:0034417">
    <property type="term" value="F:bisphosphoglycerate 3-phosphatase activity"/>
    <property type="evidence" value="ECO:0007669"/>
    <property type="project" value="UniProtKB-EC"/>
</dbReference>
<organism evidence="15 16">
    <name type="scientific">Alistipes onderdonkii</name>
    <dbReference type="NCBI Taxonomy" id="328813"/>
    <lineage>
        <taxon>Bacteria</taxon>
        <taxon>Pseudomonadati</taxon>
        <taxon>Bacteroidota</taxon>
        <taxon>Bacteroidia</taxon>
        <taxon>Bacteroidales</taxon>
        <taxon>Rikenellaceae</taxon>
        <taxon>Alistipes</taxon>
    </lineage>
</organism>
<dbReference type="Proteomes" id="UP000195772">
    <property type="component" value="Unassembled WGS sequence"/>
</dbReference>
<comment type="caution">
    <text evidence="15">The sequence shown here is derived from an EMBL/GenBank/DDBJ whole genome shotgun (WGS) entry which is preliminary data.</text>
</comment>
<dbReference type="EC" id="3.1.3.80" evidence="3"/>
<sequence>MTVQIMRFTKLLLGLVLAACAGPLSGQNARQEIYANPDKAGGVYYAYTYDNPARTPAPEGYEPFYISHYGRHGSRWLLRASEYTEVLETFGKAAREGALSEFGQDVLRRVERACSDGEGRAGDLTPLGAEQHYGIAERMFESYPEVFRGNARVDAQSTVVVRCVLSMAAFCDRLRRLNPELEITRTANNRTTRYLNFFSTAANPGLAPEYLNLLKSESWIQAEERFRKSRMHPERLMARLFAGGKAPADIDPRELMQQLWALAVNEQDTRSGITFRDLFTPEELYAVWECVNYRFYHQRGPGALNRGYALRYATALLEEIIARADSALVRGVPSADLRFGHDGNLMPLTCLMAFDGCTAEVSDPDLIADAWRDYRISPMAANIQMIFYRKEGTADILVRILHNEHEMYFPLASARPPYYKWDDLRAFYRRRIAQAKATAAEPPSAGAPQAPGA</sequence>
<evidence type="ECO:0000256" key="14">
    <source>
        <dbReference type="SAM" id="SignalP"/>
    </source>
</evidence>
<comment type="catalytic activity">
    <reaction evidence="11">
        <text>1D-myo-inositol 1,2,4,5,6-pentakisphosphate + H2O = 1D-myo-inositol 1,2,5,6-tetrakisphosphate + phosphate</text>
        <dbReference type="Rhea" id="RHEA:77115"/>
        <dbReference type="ChEBI" id="CHEBI:15377"/>
        <dbReference type="ChEBI" id="CHEBI:43474"/>
        <dbReference type="ChEBI" id="CHEBI:57798"/>
        <dbReference type="ChEBI" id="CHEBI:195535"/>
        <dbReference type="EC" id="3.1.3.62"/>
    </reaction>
    <physiologicalReaction direction="left-to-right" evidence="11">
        <dbReference type="Rhea" id="RHEA:77116"/>
    </physiologicalReaction>
</comment>
<comment type="catalytic activity">
    <reaction evidence="12">
        <text>1D-myo-inositol hexakisphosphate + H2O = 1D-myo-inositol 1,2,4,5,6-pentakisphosphate + phosphate</text>
        <dbReference type="Rhea" id="RHEA:16989"/>
        <dbReference type="ChEBI" id="CHEBI:15377"/>
        <dbReference type="ChEBI" id="CHEBI:43474"/>
        <dbReference type="ChEBI" id="CHEBI:57798"/>
        <dbReference type="ChEBI" id="CHEBI:58130"/>
        <dbReference type="EC" id="3.1.3.62"/>
    </reaction>
    <physiologicalReaction direction="left-to-right" evidence="12">
        <dbReference type="Rhea" id="RHEA:16990"/>
    </physiologicalReaction>
</comment>
<evidence type="ECO:0000256" key="11">
    <source>
        <dbReference type="ARBA" id="ARBA00043671"/>
    </source>
</evidence>
<reference evidence="16" key="1">
    <citation type="submission" date="2017-04" db="EMBL/GenBank/DDBJ databases">
        <title>Function of individual gut microbiota members based on whole genome sequencing of pure cultures obtained from chicken caecum.</title>
        <authorList>
            <person name="Medvecky M."/>
            <person name="Cejkova D."/>
            <person name="Polansky O."/>
            <person name="Karasova D."/>
            <person name="Kubasova T."/>
            <person name="Cizek A."/>
            <person name="Rychlik I."/>
        </authorList>
    </citation>
    <scope>NUCLEOTIDE SEQUENCE [LARGE SCALE GENOMIC DNA]</scope>
    <source>
        <strain evidence="16">An90</strain>
    </source>
</reference>
<dbReference type="SUPFAM" id="SSF53254">
    <property type="entry name" value="Phosphoglycerate mutase-like"/>
    <property type="match status" value="1"/>
</dbReference>
<dbReference type="EC" id="3.1.3.62" evidence="4"/>
<dbReference type="OrthoDB" id="9770871at2"/>
<evidence type="ECO:0000256" key="12">
    <source>
        <dbReference type="ARBA" id="ARBA00043691"/>
    </source>
</evidence>
<dbReference type="GO" id="GO:0016020">
    <property type="term" value="C:membrane"/>
    <property type="evidence" value="ECO:0007669"/>
    <property type="project" value="UniProtKB-SubCell"/>
</dbReference>
<evidence type="ECO:0000256" key="13">
    <source>
        <dbReference type="ARBA" id="ARBA00043832"/>
    </source>
</evidence>
<gene>
    <name evidence="15" type="ORF">B5G41_04690</name>
</gene>
<evidence type="ECO:0000256" key="10">
    <source>
        <dbReference type="ARBA" id="ARBA00043668"/>
    </source>
</evidence>
<dbReference type="Gene3D" id="3.40.50.1240">
    <property type="entry name" value="Phosphoglycerate mutase-like"/>
    <property type="match status" value="1"/>
</dbReference>
<evidence type="ECO:0000313" key="16">
    <source>
        <dbReference type="Proteomes" id="UP000195772"/>
    </source>
</evidence>
<comment type="catalytic activity">
    <reaction evidence="10">
        <text>1D-myo-inositol 1,2,5,6-tetrakisphosphate + H2O = 1D-myo-inositol 1,2,6-trisphosphate + phosphate</text>
        <dbReference type="Rhea" id="RHEA:77119"/>
        <dbReference type="ChEBI" id="CHEBI:15377"/>
        <dbReference type="ChEBI" id="CHEBI:43474"/>
        <dbReference type="ChEBI" id="CHEBI:195535"/>
        <dbReference type="ChEBI" id="CHEBI:195537"/>
        <dbReference type="EC" id="3.1.3.62"/>
    </reaction>
    <physiologicalReaction direction="left-to-right" evidence="10">
        <dbReference type="Rhea" id="RHEA:77120"/>
    </physiologicalReaction>
</comment>
<evidence type="ECO:0000256" key="4">
    <source>
        <dbReference type="ARBA" id="ARBA00013040"/>
    </source>
</evidence>
<evidence type="ECO:0000313" key="15">
    <source>
        <dbReference type="EMBL" id="OUN03768.1"/>
    </source>
</evidence>
<evidence type="ECO:0000256" key="6">
    <source>
        <dbReference type="ARBA" id="ARBA00022729"/>
    </source>
</evidence>
<proteinExistence type="inferred from homology"/>
<comment type="catalytic activity">
    <reaction evidence="13">
        <text>(2R)-2,3-bisphosphoglycerate + H2O = (2R)-2-phosphoglycerate + phosphate</text>
        <dbReference type="Rhea" id="RHEA:27381"/>
        <dbReference type="ChEBI" id="CHEBI:15377"/>
        <dbReference type="ChEBI" id="CHEBI:43474"/>
        <dbReference type="ChEBI" id="CHEBI:58248"/>
        <dbReference type="ChEBI" id="CHEBI:58289"/>
        <dbReference type="EC" id="3.1.3.80"/>
    </reaction>
    <physiologicalReaction direction="left-to-right" evidence="13">
        <dbReference type="Rhea" id="RHEA:27382"/>
    </physiologicalReaction>
</comment>
<name>A0A1Y3QZN5_9BACT</name>
<dbReference type="InterPro" id="IPR000560">
    <property type="entry name" value="His_Pase_clade-2"/>
</dbReference>
<comment type="subcellular location">
    <subcellularLocation>
        <location evidence="1">Membrane</location>
    </subcellularLocation>
</comment>
<dbReference type="InterPro" id="IPR029033">
    <property type="entry name" value="His_PPase_superfam"/>
</dbReference>
<dbReference type="PANTHER" id="PTHR20963">
    <property type="entry name" value="MULTIPLE INOSITOL POLYPHOSPHATE PHOSPHATASE-RELATED"/>
    <property type="match status" value="1"/>
</dbReference>
<dbReference type="Pfam" id="PF00328">
    <property type="entry name" value="His_Phos_2"/>
    <property type="match status" value="1"/>
</dbReference>
<evidence type="ECO:0000256" key="2">
    <source>
        <dbReference type="ARBA" id="ARBA00008422"/>
    </source>
</evidence>
<dbReference type="EMBL" id="NFHB01000003">
    <property type="protein sequence ID" value="OUN03768.1"/>
    <property type="molecule type" value="Genomic_DNA"/>
</dbReference>
<feature type="chain" id="PRO_5012079255" description="Multiple inositol polyphosphate phosphatase 1" evidence="14">
    <location>
        <begin position="22"/>
        <end position="453"/>
    </location>
</feature>
<protein>
    <recommendedName>
        <fullName evidence="5">Multiple inositol polyphosphate phosphatase 1</fullName>
        <ecNumber evidence="4">3.1.3.62</ecNumber>
        <ecNumber evidence="3">3.1.3.80</ecNumber>
    </recommendedName>
    <alternativeName>
        <fullName evidence="9">2,3-bisphosphoglycerate 3-phosphatase</fullName>
    </alternativeName>
</protein>
<evidence type="ECO:0000256" key="1">
    <source>
        <dbReference type="ARBA" id="ARBA00004370"/>
    </source>
</evidence>